<evidence type="ECO:0000259" key="3">
    <source>
        <dbReference type="Pfam" id="PF13649"/>
    </source>
</evidence>
<dbReference type="RefSeq" id="WP_215216577.1">
    <property type="nucleotide sequence ID" value="NZ_CP075587.1"/>
</dbReference>
<evidence type="ECO:0000313" key="4">
    <source>
        <dbReference type="EMBL" id="QYF48740.1"/>
    </source>
</evidence>
<dbReference type="CDD" id="cd02440">
    <property type="entry name" value="AdoMet_MTases"/>
    <property type="match status" value="1"/>
</dbReference>
<dbReference type="SUPFAM" id="SSF53335">
    <property type="entry name" value="S-adenosyl-L-methionine-dependent methyltransferases"/>
    <property type="match status" value="1"/>
</dbReference>
<dbReference type="PANTHER" id="PTHR43861">
    <property type="entry name" value="TRANS-ACONITATE 2-METHYLTRANSFERASE-RELATED"/>
    <property type="match status" value="1"/>
</dbReference>
<dbReference type="GO" id="GO:0032259">
    <property type="term" value="P:methylation"/>
    <property type="evidence" value="ECO:0007669"/>
    <property type="project" value="UniProtKB-KW"/>
</dbReference>
<accession>A0ABX8V5K8</accession>
<evidence type="ECO:0000313" key="5">
    <source>
        <dbReference type="Proteomes" id="UP000826014"/>
    </source>
</evidence>
<sequence length="255" mass="29212">MKKNKQDTSWESSSAWYDKLVSIEGHYYHQEIIIPGILALLEQYPDPDGFLLDLACGQGVLARHLPRQMKYIGIDASPSLIQSAQKNASSNHRFFVHDFTHDLSIPKILCSHACCILALQNISSVNSLLQSAWKHLKKNAPLILVLNHPSFRIPRQSSWGIDLAKKLQYRRMDCYMTPLKIPIQTHPSLKNQSETIWSFHYPLSTYSALLKDAGFVIDLIQEWCSNKKSQGKMASMENRSRKEFPLFMTLIARKI</sequence>
<dbReference type="Proteomes" id="UP000826014">
    <property type="component" value="Chromosome"/>
</dbReference>
<dbReference type="GO" id="GO:0008168">
    <property type="term" value="F:methyltransferase activity"/>
    <property type="evidence" value="ECO:0007669"/>
    <property type="project" value="UniProtKB-KW"/>
</dbReference>
<reference evidence="4 5" key="1">
    <citation type="journal article" date="2022" name="bioRxiv">
        <title>Ecology and evolution of chlamydial symbionts of arthropods.</title>
        <authorList>
            <person name="Halter T."/>
            <person name="Koestlbacher S."/>
            <person name="Collingro A."/>
            <person name="Sixt B.S."/>
            <person name="Toenshoff E.R."/>
            <person name="Hendrickx F."/>
            <person name="Kostanjsek R."/>
            <person name="Horn M."/>
        </authorList>
    </citation>
    <scope>NUCLEOTIDE SEQUENCE [LARGE SCALE GENOMIC DNA]</scope>
    <source>
        <strain evidence="4">W744xW776</strain>
    </source>
</reference>
<dbReference type="Gene3D" id="3.40.50.150">
    <property type="entry name" value="Vaccinia Virus protein VP39"/>
    <property type="match status" value="1"/>
</dbReference>
<dbReference type="Pfam" id="PF13649">
    <property type="entry name" value="Methyltransf_25"/>
    <property type="match status" value="1"/>
</dbReference>
<protein>
    <submittedName>
        <fullName evidence="4">Methyltransferase domain</fullName>
    </submittedName>
</protein>
<keyword evidence="5" id="KW-1185">Reference proteome</keyword>
<evidence type="ECO:0000256" key="1">
    <source>
        <dbReference type="ARBA" id="ARBA00022603"/>
    </source>
</evidence>
<feature type="domain" description="Methyltransferase" evidence="3">
    <location>
        <begin position="52"/>
        <end position="138"/>
    </location>
</feature>
<keyword evidence="2" id="KW-0808">Transferase</keyword>
<dbReference type="InterPro" id="IPR029063">
    <property type="entry name" value="SAM-dependent_MTases_sf"/>
</dbReference>
<dbReference type="PANTHER" id="PTHR43861:SF1">
    <property type="entry name" value="TRANS-ACONITATE 2-METHYLTRANSFERASE"/>
    <property type="match status" value="1"/>
</dbReference>
<dbReference type="InterPro" id="IPR041698">
    <property type="entry name" value="Methyltransf_25"/>
</dbReference>
<name>A0ABX8V5K8_9BACT</name>
<keyword evidence="1 4" id="KW-0489">Methyltransferase</keyword>
<evidence type="ECO:0000256" key="2">
    <source>
        <dbReference type="ARBA" id="ARBA00022679"/>
    </source>
</evidence>
<proteinExistence type="predicted"/>
<gene>
    <name evidence="4" type="ORF">RHABOEDO_000952</name>
</gene>
<organism evidence="4 5">
    <name type="scientific">Candidatus Rhabdochlamydia oedothoracis</name>
    <dbReference type="NCBI Taxonomy" id="2720720"/>
    <lineage>
        <taxon>Bacteria</taxon>
        <taxon>Pseudomonadati</taxon>
        <taxon>Chlamydiota</taxon>
        <taxon>Chlamydiia</taxon>
        <taxon>Parachlamydiales</taxon>
        <taxon>Candidatus Rhabdochlamydiaceae</taxon>
        <taxon>Candidatus Rhabdochlamydia</taxon>
    </lineage>
</organism>
<dbReference type="EMBL" id="CP075587">
    <property type="protein sequence ID" value="QYF48740.1"/>
    <property type="molecule type" value="Genomic_DNA"/>
</dbReference>